<dbReference type="STRING" id="1150469.RSPPHO_00302"/>
<dbReference type="InterPro" id="IPR047596">
    <property type="entry name" value="OMPdecase_bac"/>
</dbReference>
<dbReference type="GO" id="GO:0044205">
    <property type="term" value="P:'de novo' UMP biosynthetic process"/>
    <property type="evidence" value="ECO:0007669"/>
    <property type="project" value="UniProtKB-UniRule"/>
</dbReference>
<gene>
    <name evidence="9 14" type="primary">pyrF</name>
    <name evidence="14" type="ORF">RSPPHO_00302</name>
</gene>
<feature type="binding site" evidence="9 11">
    <location>
        <position position="14"/>
    </location>
    <ligand>
        <name>substrate</name>
    </ligand>
</feature>
<evidence type="ECO:0000256" key="1">
    <source>
        <dbReference type="ARBA" id="ARBA00002356"/>
    </source>
</evidence>
<dbReference type="NCBIfam" id="NF001273">
    <property type="entry name" value="PRK00230.1"/>
    <property type="match status" value="1"/>
</dbReference>
<sequence>MILGRANPVYVALDTTDVGEATALAARLHDDVGGLKVGLEFFARNGHKGVREVNKAGDLPLFLDLKFHDIPNTVAGAVRSVMPLAPALLNVHALGGRAMMRAAQASAQDEAARLGITPPRLLAVTVLTSMNDADITEAGITGPVSDQVRRLAALTAEAGLDGVVCSAQEAAVLRADLGPDFLLVTPGVRPHWAAADDQKRVTTPREALAAGASVLVIGRPITASPDPRAAARRIQDDLAEGAVV</sequence>
<keyword evidence="4 9" id="KW-0210">Decarboxylase</keyword>
<dbReference type="HAMAP" id="MF_01200_B">
    <property type="entry name" value="OMPdecase_type1_B"/>
    <property type="match status" value="1"/>
</dbReference>
<feature type="active site" description="For OMPdecase activity" evidence="10">
    <location>
        <position position="66"/>
    </location>
</feature>
<feature type="domain" description="Orotidine 5'-phosphate decarboxylase" evidence="13">
    <location>
        <begin position="8"/>
        <end position="234"/>
    </location>
</feature>
<evidence type="ECO:0000256" key="9">
    <source>
        <dbReference type="HAMAP-Rule" id="MF_01200"/>
    </source>
</evidence>
<dbReference type="FunFam" id="3.20.20.70:FF:000015">
    <property type="entry name" value="Orotidine 5'-phosphate decarboxylase"/>
    <property type="match status" value="1"/>
</dbReference>
<feature type="binding site" evidence="9 11">
    <location>
        <position position="189"/>
    </location>
    <ligand>
        <name>substrate</name>
    </ligand>
</feature>
<dbReference type="InterPro" id="IPR013785">
    <property type="entry name" value="Aldolase_TIM"/>
</dbReference>
<dbReference type="GO" id="GO:0006207">
    <property type="term" value="P:'de novo' pyrimidine nucleobase biosynthetic process"/>
    <property type="evidence" value="ECO:0007669"/>
    <property type="project" value="InterPro"/>
</dbReference>
<dbReference type="KEGG" id="rpm:RSPPHO_00302"/>
<dbReference type="Gene3D" id="3.20.20.70">
    <property type="entry name" value="Aldolase class I"/>
    <property type="match status" value="1"/>
</dbReference>
<feature type="active site" description="Proton donor" evidence="9">
    <location>
        <position position="66"/>
    </location>
</feature>
<dbReference type="HOGENOM" id="CLU_067069_0_0_5"/>
<evidence type="ECO:0000256" key="10">
    <source>
        <dbReference type="PIRSR" id="PIRSR614732-1"/>
    </source>
</evidence>
<evidence type="ECO:0000256" key="3">
    <source>
        <dbReference type="ARBA" id="ARBA00011738"/>
    </source>
</evidence>
<comment type="catalytic activity">
    <reaction evidence="7 9 12">
        <text>orotidine 5'-phosphate + H(+) = UMP + CO2</text>
        <dbReference type="Rhea" id="RHEA:11596"/>
        <dbReference type="ChEBI" id="CHEBI:15378"/>
        <dbReference type="ChEBI" id="CHEBI:16526"/>
        <dbReference type="ChEBI" id="CHEBI:57538"/>
        <dbReference type="ChEBI" id="CHEBI:57865"/>
        <dbReference type="EC" id="4.1.1.23"/>
    </reaction>
</comment>
<evidence type="ECO:0000313" key="14">
    <source>
        <dbReference type="EMBL" id="CCG06928.1"/>
    </source>
</evidence>
<dbReference type="SMART" id="SM00934">
    <property type="entry name" value="OMPdecase"/>
    <property type="match status" value="1"/>
</dbReference>
<feature type="binding site" evidence="9">
    <location>
        <begin position="64"/>
        <end position="73"/>
    </location>
    <ligand>
        <name>substrate</name>
    </ligand>
</feature>
<dbReference type="PANTHER" id="PTHR32119:SF2">
    <property type="entry name" value="OROTIDINE 5'-PHOSPHATE DECARBOXYLASE"/>
    <property type="match status" value="1"/>
</dbReference>
<accession>H6SN52</accession>
<comment type="subunit">
    <text evidence="3 9">Homodimer.</text>
</comment>
<comment type="similarity">
    <text evidence="8 9">Belongs to the OMP decarboxylase family. Type 1 subfamily.</text>
</comment>
<dbReference type="GO" id="GO:0004590">
    <property type="term" value="F:orotidine-5'-phosphate decarboxylase activity"/>
    <property type="evidence" value="ECO:0007669"/>
    <property type="project" value="UniProtKB-UniRule"/>
</dbReference>
<dbReference type="NCBIfam" id="TIGR01740">
    <property type="entry name" value="pyrF"/>
    <property type="match status" value="1"/>
</dbReference>
<reference evidence="14 15" key="1">
    <citation type="submission" date="2012-02" db="EMBL/GenBank/DDBJ databases">
        <title>Shotgun genome sequence of Phaeospirillum photometricum DSM 122.</title>
        <authorList>
            <person name="Duquesne K."/>
            <person name="Sturgis J."/>
        </authorList>
    </citation>
    <scope>NUCLEOTIDE SEQUENCE [LARGE SCALE GENOMIC DNA]</scope>
    <source>
        <strain evidence="15">DSM122</strain>
    </source>
</reference>
<dbReference type="Proteomes" id="UP000033220">
    <property type="component" value="Chromosome DSM 122"/>
</dbReference>
<feature type="binding site" evidence="9 11">
    <location>
        <position position="36"/>
    </location>
    <ligand>
        <name>substrate</name>
    </ligand>
</feature>
<evidence type="ECO:0000256" key="11">
    <source>
        <dbReference type="PIRSR" id="PIRSR614732-2"/>
    </source>
</evidence>
<feature type="binding site" evidence="9 11">
    <location>
        <position position="218"/>
    </location>
    <ligand>
        <name>substrate</name>
    </ligand>
</feature>
<dbReference type="PANTHER" id="PTHR32119">
    <property type="entry name" value="OROTIDINE 5'-PHOSPHATE DECARBOXYLASE"/>
    <property type="match status" value="1"/>
</dbReference>
<feature type="binding site" evidence="9 11">
    <location>
        <position position="219"/>
    </location>
    <ligand>
        <name>substrate</name>
    </ligand>
</feature>
<dbReference type="EC" id="4.1.1.23" evidence="9"/>
<dbReference type="AlphaFoldDB" id="H6SN52"/>
<evidence type="ECO:0000256" key="6">
    <source>
        <dbReference type="ARBA" id="ARBA00023239"/>
    </source>
</evidence>
<evidence type="ECO:0000313" key="15">
    <source>
        <dbReference type="Proteomes" id="UP000033220"/>
    </source>
</evidence>
<keyword evidence="5 9" id="KW-0665">Pyrimidine biosynthesis</keyword>
<organism evidence="14 15">
    <name type="scientific">Pararhodospirillum photometricum DSM 122</name>
    <dbReference type="NCBI Taxonomy" id="1150469"/>
    <lineage>
        <taxon>Bacteria</taxon>
        <taxon>Pseudomonadati</taxon>
        <taxon>Pseudomonadota</taxon>
        <taxon>Alphaproteobacteria</taxon>
        <taxon>Rhodospirillales</taxon>
        <taxon>Rhodospirillaceae</taxon>
        <taxon>Pararhodospirillum</taxon>
    </lineage>
</organism>
<keyword evidence="6 9" id="KW-0456">Lyase</keyword>
<evidence type="ECO:0000256" key="7">
    <source>
        <dbReference type="ARBA" id="ARBA00049157"/>
    </source>
</evidence>
<dbReference type="SUPFAM" id="SSF51366">
    <property type="entry name" value="Ribulose-phoshate binding barrel"/>
    <property type="match status" value="1"/>
</dbReference>
<evidence type="ECO:0000256" key="12">
    <source>
        <dbReference type="RuleBase" id="RU000512"/>
    </source>
</evidence>
<evidence type="ECO:0000256" key="2">
    <source>
        <dbReference type="ARBA" id="ARBA00004861"/>
    </source>
</evidence>
<evidence type="ECO:0000256" key="5">
    <source>
        <dbReference type="ARBA" id="ARBA00022975"/>
    </source>
</evidence>
<evidence type="ECO:0000256" key="4">
    <source>
        <dbReference type="ARBA" id="ARBA00022793"/>
    </source>
</evidence>
<dbReference type="InterPro" id="IPR018089">
    <property type="entry name" value="OMPdecase_AS"/>
</dbReference>
<dbReference type="CDD" id="cd04725">
    <property type="entry name" value="OMP_decarboxylase_like"/>
    <property type="match status" value="1"/>
</dbReference>
<feature type="binding site" evidence="9 11">
    <location>
        <position position="128"/>
    </location>
    <ligand>
        <name>substrate</name>
    </ligand>
</feature>
<dbReference type="InterPro" id="IPR011060">
    <property type="entry name" value="RibuloseP-bd_barrel"/>
</dbReference>
<feature type="active site" description="For OMPdecase activity" evidence="10">
    <location>
        <position position="64"/>
    </location>
</feature>
<feature type="binding site" evidence="9 11">
    <location>
        <position position="198"/>
    </location>
    <ligand>
        <name>substrate</name>
    </ligand>
</feature>
<dbReference type="InterPro" id="IPR014732">
    <property type="entry name" value="OMPdecase"/>
</dbReference>
<keyword evidence="15" id="KW-1185">Reference proteome</keyword>
<dbReference type="UniPathway" id="UPA00070">
    <property type="reaction ID" value="UER00120"/>
</dbReference>
<dbReference type="Pfam" id="PF00215">
    <property type="entry name" value="OMPdecase"/>
    <property type="match status" value="1"/>
</dbReference>
<comment type="function">
    <text evidence="1 9">Catalyzes the decarboxylation of orotidine 5'-monophosphate (OMP) to uridine 5'-monophosphate (UMP).</text>
</comment>
<evidence type="ECO:0000256" key="8">
    <source>
        <dbReference type="ARBA" id="ARBA00061012"/>
    </source>
</evidence>
<dbReference type="RefSeq" id="WP_014413568.1">
    <property type="nucleotide sequence ID" value="NC_017059.1"/>
</dbReference>
<dbReference type="PROSITE" id="PS00156">
    <property type="entry name" value="OMPDECASE"/>
    <property type="match status" value="1"/>
</dbReference>
<name>H6SN52_PARPM</name>
<evidence type="ECO:0000259" key="13">
    <source>
        <dbReference type="SMART" id="SM00934"/>
    </source>
</evidence>
<dbReference type="EMBL" id="HE663493">
    <property type="protein sequence ID" value="CCG06928.1"/>
    <property type="molecule type" value="Genomic_DNA"/>
</dbReference>
<comment type="pathway">
    <text evidence="2 9 12">Pyrimidine metabolism; UMP biosynthesis via de novo pathway; UMP from orotate: step 2/2.</text>
</comment>
<dbReference type="eggNOG" id="COG0284">
    <property type="taxonomic scope" value="Bacteria"/>
</dbReference>
<proteinExistence type="inferred from homology"/>
<dbReference type="InterPro" id="IPR001754">
    <property type="entry name" value="OMPdeCOase_dom"/>
</dbReference>
<protein>
    <recommendedName>
        <fullName evidence="9">Orotidine 5'-phosphate decarboxylase</fullName>
        <ecNumber evidence="9">4.1.1.23</ecNumber>
    </recommendedName>
    <alternativeName>
        <fullName evidence="9">OMP decarboxylase</fullName>
        <shortName evidence="9">OMPDCase</shortName>
        <shortName evidence="9">OMPdecase</shortName>
    </alternativeName>
</protein>
<feature type="active site" description="For OMPdecase activity" evidence="10">
    <location>
        <position position="69"/>
    </location>
</feature>
<dbReference type="GO" id="GO:0005829">
    <property type="term" value="C:cytosol"/>
    <property type="evidence" value="ECO:0007669"/>
    <property type="project" value="TreeGrafter"/>
</dbReference>
<dbReference type="PATRIC" id="fig|1150469.3.peg.359"/>